<dbReference type="HOGENOM" id="CLU_2085807_0_0_1"/>
<evidence type="ECO:0000313" key="1">
    <source>
        <dbReference type="EMBL" id="ELR05252.1"/>
    </source>
</evidence>
<keyword evidence="2" id="KW-1185">Reference proteome</keyword>
<evidence type="ECO:0000313" key="2">
    <source>
        <dbReference type="Proteomes" id="UP000011064"/>
    </source>
</evidence>
<protein>
    <submittedName>
        <fullName evidence="1">Uncharacterized protein</fullName>
    </submittedName>
</protein>
<dbReference type="VEuPathDB" id="FungiDB:GMDG_01690"/>
<gene>
    <name evidence="1" type="ORF">GMDG_01690</name>
</gene>
<accession>L8FWI5</accession>
<dbReference type="Proteomes" id="UP000011064">
    <property type="component" value="Unassembled WGS sequence"/>
</dbReference>
<reference evidence="2" key="1">
    <citation type="submission" date="2010-09" db="EMBL/GenBank/DDBJ databases">
        <title>The genome sequence of Geomyces destructans 20631-21.</title>
        <authorList>
            <consortium name="The Broad Institute Genome Sequencing Platform"/>
            <person name="Cuomo C.A."/>
            <person name="Blehert D.S."/>
            <person name="Lorch J.M."/>
            <person name="Young S.K."/>
            <person name="Zeng Q."/>
            <person name="Gargeya S."/>
            <person name="Fitzgerald M."/>
            <person name="Haas B."/>
            <person name="Abouelleil A."/>
            <person name="Alvarado L."/>
            <person name="Arachchi H.M."/>
            <person name="Berlin A."/>
            <person name="Brown A."/>
            <person name="Chapman S.B."/>
            <person name="Chen Z."/>
            <person name="Dunbar C."/>
            <person name="Freedman E."/>
            <person name="Gearin G."/>
            <person name="Gellesch M."/>
            <person name="Goldberg J."/>
            <person name="Griggs A."/>
            <person name="Gujja S."/>
            <person name="Heiman D."/>
            <person name="Howarth C."/>
            <person name="Larson L."/>
            <person name="Lui A."/>
            <person name="MacDonald P.J.P."/>
            <person name="Montmayeur A."/>
            <person name="Murphy C."/>
            <person name="Neiman D."/>
            <person name="Pearson M."/>
            <person name="Priest M."/>
            <person name="Roberts A."/>
            <person name="Saif S."/>
            <person name="Shea T."/>
            <person name="Shenoy N."/>
            <person name="Sisk P."/>
            <person name="Stolte C."/>
            <person name="Sykes S."/>
            <person name="Wortman J."/>
            <person name="Nusbaum C."/>
            <person name="Birren B."/>
        </authorList>
    </citation>
    <scope>NUCLEOTIDE SEQUENCE [LARGE SCALE GENOMIC DNA]</scope>
    <source>
        <strain evidence="2">ATCC MYA-4855 / 20631-21</strain>
    </source>
</reference>
<dbReference type="EMBL" id="GL573189">
    <property type="protein sequence ID" value="ELR05252.1"/>
    <property type="molecule type" value="Genomic_DNA"/>
</dbReference>
<organism evidence="1 2">
    <name type="scientific">Pseudogymnoascus destructans (strain ATCC MYA-4855 / 20631-21)</name>
    <name type="common">Bat white-nose syndrome fungus</name>
    <name type="synonym">Geomyces destructans</name>
    <dbReference type="NCBI Taxonomy" id="658429"/>
    <lineage>
        <taxon>Eukaryota</taxon>
        <taxon>Fungi</taxon>
        <taxon>Dikarya</taxon>
        <taxon>Ascomycota</taxon>
        <taxon>Pezizomycotina</taxon>
        <taxon>Leotiomycetes</taxon>
        <taxon>Thelebolales</taxon>
        <taxon>Thelebolaceae</taxon>
        <taxon>Pseudogymnoascus</taxon>
    </lineage>
</organism>
<proteinExistence type="predicted"/>
<name>L8FWI5_PSED2</name>
<sequence>MPSQTSQFVKPQKRDIDQLNGRLMIKTHRNCNSRRGKLLGGFRCLLCPMCGAVALDSSCGRSRTTYLIFPESTQLTGKFQLSNRLHAFPSGGRDTCSIDRRPWPGTWISGRTVGIGA</sequence>
<dbReference type="InParanoid" id="L8FWI5"/>
<dbReference type="AlphaFoldDB" id="L8FWI5"/>